<evidence type="ECO:0000313" key="12">
    <source>
        <dbReference type="Proteomes" id="UP000254051"/>
    </source>
</evidence>
<dbReference type="PANTHER" id="PTHR35011:SF2">
    <property type="entry name" value="2,3-DIKETO-L-GULONATE TRAP TRANSPORTER SMALL PERMEASE PROTEIN YIAM"/>
    <property type="match status" value="1"/>
</dbReference>
<dbReference type="InterPro" id="IPR055348">
    <property type="entry name" value="DctQ"/>
</dbReference>
<feature type="transmembrane region" description="Helical" evidence="9">
    <location>
        <begin position="130"/>
        <end position="154"/>
    </location>
</feature>
<dbReference type="Proteomes" id="UP000254051">
    <property type="component" value="Unassembled WGS sequence"/>
</dbReference>
<evidence type="ECO:0000256" key="1">
    <source>
        <dbReference type="ARBA" id="ARBA00004429"/>
    </source>
</evidence>
<evidence type="ECO:0000259" key="10">
    <source>
        <dbReference type="Pfam" id="PF04290"/>
    </source>
</evidence>
<evidence type="ECO:0000256" key="3">
    <source>
        <dbReference type="ARBA" id="ARBA00022475"/>
    </source>
</evidence>
<reference evidence="12" key="1">
    <citation type="submission" date="2017-07" db="EMBL/GenBank/DDBJ databases">
        <authorList>
            <person name="Varghese N."/>
            <person name="Submissions S."/>
        </authorList>
    </citation>
    <scope>NUCLEOTIDE SEQUENCE [LARGE SCALE GENOMIC DNA]</scope>
    <source>
        <strain evidence="12">NLAE-zl-C134</strain>
    </source>
</reference>
<dbReference type="Pfam" id="PF04290">
    <property type="entry name" value="DctQ"/>
    <property type="match status" value="1"/>
</dbReference>
<feature type="domain" description="Tripartite ATP-independent periplasmic transporters DctQ component" evidence="10">
    <location>
        <begin position="23"/>
        <end position="149"/>
    </location>
</feature>
<dbReference type="OrthoDB" id="9814265at2"/>
<dbReference type="InterPro" id="IPR007387">
    <property type="entry name" value="TRAP_DctQ"/>
</dbReference>
<dbReference type="GO" id="GO:0005886">
    <property type="term" value="C:plasma membrane"/>
    <property type="evidence" value="ECO:0007669"/>
    <property type="project" value="UniProtKB-SubCell"/>
</dbReference>
<evidence type="ECO:0000256" key="5">
    <source>
        <dbReference type="ARBA" id="ARBA00022692"/>
    </source>
</evidence>
<comment type="subcellular location">
    <subcellularLocation>
        <location evidence="1">Cell inner membrane</location>
        <topology evidence="1">Multi-pass membrane protein</topology>
    </subcellularLocation>
</comment>
<proteinExistence type="inferred from homology"/>
<protein>
    <submittedName>
        <fullName evidence="11">TRAP-type C4-dicarboxylate transport system, small permease component</fullName>
    </submittedName>
</protein>
<keyword evidence="5 9" id="KW-0812">Transmembrane</keyword>
<accession>A0A315ZX19</accession>
<dbReference type="AlphaFoldDB" id="A0A315ZX19"/>
<name>A0A315ZX19_9FIRM</name>
<gene>
    <name evidence="11" type="ORF">SAMN05216529_106234</name>
</gene>
<sequence>MKKGLQICQRMEDWIMVLTFAVMVIAAFVQVFNRNITQISSLTGMEEVSKYCMIYMVLLGTELGLRDGTQIAVTAVVDKTKGMVKKILRIISKLIVVIFSGTMCYQGYGMVMQQVASGQKSPALQLPMSIPYAALVISFGIITIVQGVTAIIMIKNIGKEEDEAEGMDVPDETTGGEIR</sequence>
<dbReference type="PANTHER" id="PTHR35011">
    <property type="entry name" value="2,3-DIKETO-L-GULONATE TRAP TRANSPORTER SMALL PERMEASE PROTEIN YIAM"/>
    <property type="match status" value="1"/>
</dbReference>
<keyword evidence="6 9" id="KW-1133">Transmembrane helix</keyword>
<keyword evidence="7 9" id="KW-0472">Membrane</keyword>
<keyword evidence="12" id="KW-1185">Reference proteome</keyword>
<feature type="transmembrane region" description="Helical" evidence="9">
    <location>
        <begin position="90"/>
        <end position="110"/>
    </location>
</feature>
<keyword evidence="4" id="KW-0997">Cell inner membrane</keyword>
<dbReference type="GO" id="GO:0015740">
    <property type="term" value="P:C4-dicarboxylate transport"/>
    <property type="evidence" value="ECO:0007669"/>
    <property type="project" value="TreeGrafter"/>
</dbReference>
<keyword evidence="2" id="KW-0813">Transport</keyword>
<evidence type="ECO:0000256" key="8">
    <source>
        <dbReference type="ARBA" id="ARBA00038436"/>
    </source>
</evidence>
<organism evidence="11 12">
    <name type="scientific">Faecalicatena contorta</name>
    <dbReference type="NCBI Taxonomy" id="39482"/>
    <lineage>
        <taxon>Bacteria</taxon>
        <taxon>Bacillati</taxon>
        <taxon>Bacillota</taxon>
        <taxon>Clostridia</taxon>
        <taxon>Lachnospirales</taxon>
        <taxon>Lachnospiraceae</taxon>
        <taxon>Faecalicatena</taxon>
    </lineage>
</organism>
<keyword evidence="3" id="KW-1003">Cell membrane</keyword>
<comment type="similarity">
    <text evidence="8">Belongs to the TRAP transporter small permease family.</text>
</comment>
<dbReference type="EMBL" id="UHJJ01000006">
    <property type="protein sequence ID" value="SUQ14541.1"/>
    <property type="molecule type" value="Genomic_DNA"/>
</dbReference>
<evidence type="ECO:0000313" key="11">
    <source>
        <dbReference type="EMBL" id="SUQ14541.1"/>
    </source>
</evidence>
<evidence type="ECO:0000256" key="6">
    <source>
        <dbReference type="ARBA" id="ARBA00022989"/>
    </source>
</evidence>
<evidence type="ECO:0000256" key="7">
    <source>
        <dbReference type="ARBA" id="ARBA00023136"/>
    </source>
</evidence>
<evidence type="ECO:0000256" key="9">
    <source>
        <dbReference type="SAM" id="Phobius"/>
    </source>
</evidence>
<dbReference type="GO" id="GO:0022857">
    <property type="term" value="F:transmembrane transporter activity"/>
    <property type="evidence" value="ECO:0007669"/>
    <property type="project" value="TreeGrafter"/>
</dbReference>
<feature type="transmembrane region" description="Helical" evidence="9">
    <location>
        <begin position="14"/>
        <end position="32"/>
    </location>
</feature>
<evidence type="ECO:0000256" key="2">
    <source>
        <dbReference type="ARBA" id="ARBA00022448"/>
    </source>
</evidence>
<evidence type="ECO:0000256" key="4">
    <source>
        <dbReference type="ARBA" id="ARBA00022519"/>
    </source>
</evidence>
<dbReference type="RefSeq" id="WP_109711509.1">
    <property type="nucleotide sequence ID" value="NZ_QGDS01000006.1"/>
</dbReference>